<sequence>MNLIRLSLSCRHSHTVKTASWNFKIAGGLEDQRLKGVALELIARNPRLKELELSYVEEQNGWYGNSTRVPQMSFAIRVLQVLQRHQLSLSSSPSINNNNNNRNNDSGLSSLKLTWTGDPTLNDICTIFENCPPSLKELTIHTHKGLYSNLSTPDPQVIQKRFADLKNNNYPITANNSPYRQRTPNLRLLNVAQHKANRACELETRDPETTFFPMLACFPDIQDLFLPNLSYEWTINRCAELITILTTSCLALTSINFGENFIEEEHMFCFLMALPEGQLRGITMKIRPNFLTRVVPTLLERSRPASVAAAGTTASTLEVIYLYERGFERHHSQQRSKYILEFLASCPCLKTLVTVPASRRGSHAYTTSSYFELQLSDLMQKEWICSKLETLSIGILKLTVAIYSPSEYQGLDESNMEEEDTTLQKITAPDDAELSKYRRKVQALTSFYFRLKNSLPYLKTLDLRWSESHNNVIPFDCAVEYSKGVLTIARLRWMGLSWWTIHGLETATVQEAYRGLSERERNMFSRKKMQEKGITVYRQESGCQRCQRGAWGSYGCVDANELDWRWYENTMNWDEPVFEDLADAYKSRSIRRLHEETKRRK</sequence>
<reference evidence="1" key="1">
    <citation type="journal article" date="2020" name="Fungal Divers.">
        <title>Resolving the Mortierellaceae phylogeny through synthesis of multi-gene phylogenetics and phylogenomics.</title>
        <authorList>
            <person name="Vandepol N."/>
            <person name="Liber J."/>
            <person name="Desiro A."/>
            <person name="Na H."/>
            <person name="Kennedy M."/>
            <person name="Barry K."/>
            <person name="Grigoriev I.V."/>
            <person name="Miller A.N."/>
            <person name="O'Donnell K."/>
            <person name="Stajich J.E."/>
            <person name="Bonito G."/>
        </authorList>
    </citation>
    <scope>NUCLEOTIDE SEQUENCE</scope>
    <source>
        <strain evidence="1">NVP60</strain>
    </source>
</reference>
<evidence type="ECO:0000313" key="1">
    <source>
        <dbReference type="EMBL" id="KAG0300924.1"/>
    </source>
</evidence>
<comment type="caution">
    <text evidence="1">The sequence shown here is derived from an EMBL/GenBank/DDBJ whole genome shotgun (WGS) entry which is preliminary data.</text>
</comment>
<gene>
    <name evidence="1" type="ORF">BGZ97_003019</name>
</gene>
<proteinExistence type="predicted"/>
<evidence type="ECO:0000313" key="2">
    <source>
        <dbReference type="Proteomes" id="UP000823405"/>
    </source>
</evidence>
<accession>A0A9P6QTS1</accession>
<keyword evidence="2" id="KW-1185">Reference proteome</keyword>
<dbReference type="EMBL" id="JAAAIN010001694">
    <property type="protein sequence ID" value="KAG0300924.1"/>
    <property type="molecule type" value="Genomic_DNA"/>
</dbReference>
<protein>
    <submittedName>
        <fullName evidence="1">Uncharacterized protein</fullName>
    </submittedName>
</protein>
<dbReference type="Proteomes" id="UP000823405">
    <property type="component" value="Unassembled WGS sequence"/>
</dbReference>
<name>A0A9P6QTS1_9FUNG</name>
<dbReference type="AlphaFoldDB" id="A0A9P6QTS1"/>
<dbReference type="SUPFAM" id="SSF52047">
    <property type="entry name" value="RNI-like"/>
    <property type="match status" value="1"/>
</dbReference>
<dbReference type="OrthoDB" id="2437149at2759"/>
<organism evidence="1 2">
    <name type="scientific">Linnemannia gamsii</name>
    <dbReference type="NCBI Taxonomy" id="64522"/>
    <lineage>
        <taxon>Eukaryota</taxon>
        <taxon>Fungi</taxon>
        <taxon>Fungi incertae sedis</taxon>
        <taxon>Mucoromycota</taxon>
        <taxon>Mortierellomycotina</taxon>
        <taxon>Mortierellomycetes</taxon>
        <taxon>Mortierellales</taxon>
        <taxon>Mortierellaceae</taxon>
        <taxon>Linnemannia</taxon>
    </lineage>
</organism>